<dbReference type="STRING" id="670580.A0A1X6MU85"/>
<protein>
    <submittedName>
        <fullName evidence="2">Uncharacterized protein</fullName>
    </submittedName>
</protein>
<keyword evidence="1" id="KW-0732">Signal</keyword>
<feature type="chain" id="PRO_5012349331" evidence="1">
    <location>
        <begin position="29"/>
        <end position="152"/>
    </location>
</feature>
<dbReference type="EMBL" id="KZ110601">
    <property type="protein sequence ID" value="OSX59753.1"/>
    <property type="molecule type" value="Genomic_DNA"/>
</dbReference>
<gene>
    <name evidence="2" type="ORF">POSPLADRAFT_1059058</name>
</gene>
<keyword evidence="3" id="KW-1185">Reference proteome</keyword>
<evidence type="ECO:0000256" key="1">
    <source>
        <dbReference type="SAM" id="SignalP"/>
    </source>
</evidence>
<dbReference type="AlphaFoldDB" id="A0A1X6MU85"/>
<sequence>MTFGSALGIRLRLEVVVLLHWATSHVGGLYTRNDLNGVRVFSDSAPLSREVYSPPVTSPDASTIWDIGSIEQVTWDTSSIPKAITNSKGKLVLGYVNNGTDEHLDLDHPLAEGFEITQGFVQVVVPNVKPANDYIVVLFGDSGNRSPAFTIS</sequence>
<evidence type="ECO:0000313" key="3">
    <source>
        <dbReference type="Proteomes" id="UP000194127"/>
    </source>
</evidence>
<accession>A0A1X6MU85</accession>
<dbReference type="RefSeq" id="XP_024336547.1">
    <property type="nucleotide sequence ID" value="XM_024481118.1"/>
</dbReference>
<feature type="signal peptide" evidence="1">
    <location>
        <begin position="1"/>
        <end position="28"/>
    </location>
</feature>
<dbReference type="OrthoDB" id="2339190at2759"/>
<evidence type="ECO:0000313" key="2">
    <source>
        <dbReference type="EMBL" id="OSX59753.1"/>
    </source>
</evidence>
<proteinExistence type="predicted"/>
<dbReference type="GeneID" id="36326068"/>
<dbReference type="Proteomes" id="UP000194127">
    <property type="component" value="Unassembled WGS sequence"/>
</dbReference>
<name>A0A1X6MU85_9APHY</name>
<reference evidence="2 3" key="1">
    <citation type="submission" date="2017-04" db="EMBL/GenBank/DDBJ databases">
        <title>Genome Sequence of the Model Brown-Rot Fungus Postia placenta SB12.</title>
        <authorList>
            <consortium name="DOE Joint Genome Institute"/>
            <person name="Gaskell J."/>
            <person name="Kersten P."/>
            <person name="Larrondo L.F."/>
            <person name="Canessa P."/>
            <person name="Martinez D."/>
            <person name="Hibbett D."/>
            <person name="Schmoll M."/>
            <person name="Kubicek C.P."/>
            <person name="Martinez A.T."/>
            <person name="Yadav J."/>
            <person name="Master E."/>
            <person name="Magnuson J.K."/>
            <person name="James T."/>
            <person name="Yaver D."/>
            <person name="Berka R."/>
            <person name="Labutti K."/>
            <person name="Lipzen A."/>
            <person name="Aerts A."/>
            <person name="Barry K."/>
            <person name="Henrissat B."/>
            <person name="Blanchette R."/>
            <person name="Grigoriev I."/>
            <person name="Cullen D."/>
        </authorList>
    </citation>
    <scope>NUCLEOTIDE SEQUENCE [LARGE SCALE GENOMIC DNA]</scope>
    <source>
        <strain evidence="2 3">MAD-698-R-SB12</strain>
    </source>
</reference>
<organism evidence="2 3">
    <name type="scientific">Postia placenta MAD-698-R-SB12</name>
    <dbReference type="NCBI Taxonomy" id="670580"/>
    <lineage>
        <taxon>Eukaryota</taxon>
        <taxon>Fungi</taxon>
        <taxon>Dikarya</taxon>
        <taxon>Basidiomycota</taxon>
        <taxon>Agaricomycotina</taxon>
        <taxon>Agaricomycetes</taxon>
        <taxon>Polyporales</taxon>
        <taxon>Adustoporiaceae</taxon>
        <taxon>Rhodonia</taxon>
    </lineage>
</organism>